<evidence type="ECO:0000313" key="1">
    <source>
        <dbReference type="EMBL" id="GGF16051.1"/>
    </source>
</evidence>
<evidence type="ECO:0000313" key="2">
    <source>
        <dbReference type="Proteomes" id="UP000638462"/>
    </source>
</evidence>
<protein>
    <submittedName>
        <fullName evidence="1">Uncharacterized protein</fullName>
    </submittedName>
</protein>
<proteinExistence type="predicted"/>
<accession>A0ABQ1UED1</accession>
<sequence>MCLILRSLFSCSLKIWKADIKILIDNIVIYKEFSKVKNMPVNQQ</sequence>
<keyword evidence="2" id="KW-1185">Reference proteome</keyword>
<organism evidence="1 2">
    <name type="scientific">Pseudoalteromonas gelatinilytica</name>
    <dbReference type="NCBI Taxonomy" id="1703256"/>
    <lineage>
        <taxon>Bacteria</taxon>
        <taxon>Pseudomonadati</taxon>
        <taxon>Pseudomonadota</taxon>
        <taxon>Gammaproteobacteria</taxon>
        <taxon>Alteromonadales</taxon>
        <taxon>Pseudoalteromonadaceae</taxon>
        <taxon>Pseudoalteromonas</taxon>
    </lineage>
</organism>
<reference evidence="2" key="1">
    <citation type="journal article" date="2019" name="Int. J. Syst. Evol. Microbiol.">
        <title>The Global Catalogue of Microorganisms (GCM) 10K type strain sequencing project: providing services to taxonomists for standard genome sequencing and annotation.</title>
        <authorList>
            <consortium name="The Broad Institute Genomics Platform"/>
            <consortium name="The Broad Institute Genome Sequencing Center for Infectious Disease"/>
            <person name="Wu L."/>
            <person name="Ma J."/>
        </authorList>
    </citation>
    <scope>NUCLEOTIDE SEQUENCE [LARGE SCALE GENOMIC DNA]</scope>
    <source>
        <strain evidence="2">CGMCC 1.15394</strain>
    </source>
</reference>
<gene>
    <name evidence="1" type="ORF">GCM10008027_45900</name>
</gene>
<dbReference type="EMBL" id="BMIT01000101">
    <property type="protein sequence ID" value="GGF16051.1"/>
    <property type="molecule type" value="Genomic_DNA"/>
</dbReference>
<comment type="caution">
    <text evidence="1">The sequence shown here is derived from an EMBL/GenBank/DDBJ whole genome shotgun (WGS) entry which is preliminary data.</text>
</comment>
<dbReference type="Proteomes" id="UP000638462">
    <property type="component" value="Unassembled WGS sequence"/>
</dbReference>
<name>A0ABQ1UED1_9GAMM</name>